<evidence type="ECO:0000313" key="2">
    <source>
        <dbReference type="Proteomes" id="UP000199406"/>
    </source>
</evidence>
<name>A0A1G7JB09_9ACTN</name>
<evidence type="ECO:0008006" key="3">
    <source>
        <dbReference type="Google" id="ProtNLM"/>
    </source>
</evidence>
<dbReference type="STRING" id="1550231.SAMN05660662_1401"/>
<dbReference type="EMBL" id="FNBT01000002">
    <property type="protein sequence ID" value="SDF22066.1"/>
    <property type="molecule type" value="Genomic_DNA"/>
</dbReference>
<dbReference type="AlphaFoldDB" id="A0A1G7JB09"/>
<dbReference type="Proteomes" id="UP000199406">
    <property type="component" value="Unassembled WGS sequence"/>
</dbReference>
<keyword evidence="2" id="KW-1185">Reference proteome</keyword>
<dbReference type="OrthoDB" id="3386776at2"/>
<evidence type="ECO:0000313" key="1">
    <source>
        <dbReference type="EMBL" id="SDF22066.1"/>
    </source>
</evidence>
<sequence length="97" mass="10732">MTDSLRVDLAMLEEAGGQLDVLGREFQRAGDIADDARAAVGHARLASRIGEFADGWKVRREDFLEDMTYLAEMTHEAARTYRQVDDELAAALEESGS</sequence>
<organism evidence="1 2">
    <name type="scientific">Blastococcus aurantiacus</name>
    <dbReference type="NCBI Taxonomy" id="1550231"/>
    <lineage>
        <taxon>Bacteria</taxon>
        <taxon>Bacillati</taxon>
        <taxon>Actinomycetota</taxon>
        <taxon>Actinomycetes</taxon>
        <taxon>Geodermatophilales</taxon>
        <taxon>Geodermatophilaceae</taxon>
        <taxon>Blastococcus</taxon>
    </lineage>
</organism>
<accession>A0A1G7JB09</accession>
<gene>
    <name evidence="1" type="ORF">SAMN05660662_1401</name>
</gene>
<reference evidence="2" key="1">
    <citation type="submission" date="2016-10" db="EMBL/GenBank/DDBJ databases">
        <authorList>
            <person name="Varghese N."/>
            <person name="Submissions S."/>
        </authorList>
    </citation>
    <scope>NUCLEOTIDE SEQUENCE [LARGE SCALE GENOMIC DNA]</scope>
    <source>
        <strain evidence="2">DSM 44268</strain>
    </source>
</reference>
<protein>
    <recommendedName>
        <fullName evidence="3">Excreted virulence factor EspC, type VII ESX diderm</fullName>
    </recommendedName>
</protein>
<proteinExistence type="predicted"/>
<dbReference type="RefSeq" id="WP_091764489.1">
    <property type="nucleotide sequence ID" value="NZ_FNBT01000002.1"/>
</dbReference>